<dbReference type="InterPro" id="IPR056569">
    <property type="entry name" value="ArlJ-like"/>
</dbReference>
<feature type="transmembrane region" description="Helical" evidence="1">
    <location>
        <begin position="214"/>
        <end position="232"/>
    </location>
</feature>
<dbReference type="Proteomes" id="UP000003980">
    <property type="component" value="Unassembled WGS sequence"/>
</dbReference>
<dbReference type="HOGENOM" id="CLU_574427_0_0_2"/>
<dbReference type="AlphaFoldDB" id="H2C437"/>
<dbReference type="OrthoDB" id="36956at2157"/>
<dbReference type="RefSeq" id="WP_009071895.1">
    <property type="nucleotide sequence ID" value="NZ_JH597761.1"/>
</dbReference>
<feature type="transmembrane region" description="Helical" evidence="1">
    <location>
        <begin position="12"/>
        <end position="40"/>
    </location>
</feature>
<sequence>MPLRSKEELDSRFIFLIAYMLALFTADLPPETIVVLLSGLEYFGEYSKTFSKLKTLIHGYRYKFSTAINVVSSKVYIKPFREFIIRFSQALSHGDNMISFLNREIEMTLNDYEANMNRKIDSMNNFLAIYGSLSSSLVFLMVNLTLISILFDVGTSALKLLSLAMVMVIVLMTLVIYLLYRPEVYILLRRYERVMGILAVMSCVILMMMGRNFVWVALGGGVLVGAGTYFRLRERRLSTLERHYIAFVTYFSRTFSVVNNLMDTLLSVMRGDLGTMRPLVTVSLNRLKYGVKKSIIFEMMGEESGSVLILMMNRILSATIELGGNVKEVGETISKVGVALLNLRARREQNGRAFEASVYAMQAASSAIGGALLALIQVFENIFTTNVISSIFTLGQVSIPELSILLLAILVALSFANGVSIAIAYGKSFFSSLYFIGILLIITALSFHYTYVLTGGIFSGVFQGLPSVSSIPQGV</sequence>
<protein>
    <submittedName>
        <fullName evidence="2">Archaeal flagella assembly protein J</fullName>
    </submittedName>
</protein>
<feature type="transmembrane region" description="Helical" evidence="1">
    <location>
        <begin position="191"/>
        <end position="208"/>
    </location>
</feature>
<evidence type="ECO:0000313" key="3">
    <source>
        <dbReference type="Proteomes" id="UP000003980"/>
    </source>
</evidence>
<dbReference type="EMBL" id="JH597761">
    <property type="protein sequence ID" value="EHP70932.1"/>
    <property type="molecule type" value="Genomic_DNA"/>
</dbReference>
<keyword evidence="1" id="KW-0812">Transmembrane</keyword>
<keyword evidence="2" id="KW-0969">Cilium</keyword>
<feature type="transmembrane region" description="Helical" evidence="1">
    <location>
        <begin position="157"/>
        <end position="179"/>
    </location>
</feature>
<dbReference type="eggNOG" id="arCOG01809">
    <property type="taxonomic scope" value="Archaea"/>
</dbReference>
<keyword evidence="1" id="KW-0472">Membrane</keyword>
<dbReference type="PANTHER" id="PTHR35402:SF2">
    <property type="entry name" value="FLAGELLA ACCESSORY PROTEIN J"/>
    <property type="match status" value="1"/>
</dbReference>
<accession>H2C437</accession>
<proteinExistence type="predicted"/>
<evidence type="ECO:0000313" key="2">
    <source>
        <dbReference type="EMBL" id="EHP70932.1"/>
    </source>
</evidence>
<dbReference type="STRING" id="671065.MetMK1DRAFT_00014360"/>
<keyword evidence="3" id="KW-1185">Reference proteome</keyword>
<feature type="transmembrane region" description="Helical" evidence="1">
    <location>
        <begin position="402"/>
        <end position="425"/>
    </location>
</feature>
<reference evidence="2 3" key="1">
    <citation type="submission" date="2012-01" db="EMBL/GenBank/DDBJ databases">
        <title>Improved High-Quality Draft sequence of Metallosphaera yellowstonensis MK1.</title>
        <authorList>
            <consortium name="US DOE Joint Genome Institute"/>
            <person name="Lucas S."/>
            <person name="Han J."/>
            <person name="Cheng J.-F."/>
            <person name="Goodwin L."/>
            <person name="Pitluck S."/>
            <person name="Peters L."/>
            <person name="Teshima H."/>
            <person name="Detter J.C."/>
            <person name="Han C."/>
            <person name="Tapia R."/>
            <person name="Land M."/>
            <person name="Hauser L."/>
            <person name="Kyrpides N."/>
            <person name="Kozubal M."/>
            <person name="Macur R.E."/>
            <person name="Jay Z."/>
            <person name="Inskeep W."/>
            <person name="Woyke T."/>
        </authorList>
    </citation>
    <scope>NUCLEOTIDE SEQUENCE [LARGE SCALE GENOMIC DNA]</scope>
    <source>
        <strain evidence="2 3">MK1</strain>
    </source>
</reference>
<evidence type="ECO:0000256" key="1">
    <source>
        <dbReference type="SAM" id="Phobius"/>
    </source>
</evidence>
<feature type="transmembrane region" description="Helical" evidence="1">
    <location>
        <begin position="126"/>
        <end position="151"/>
    </location>
</feature>
<keyword evidence="2" id="KW-0966">Cell projection</keyword>
<feature type="transmembrane region" description="Helical" evidence="1">
    <location>
        <begin position="432"/>
        <end position="451"/>
    </location>
</feature>
<keyword evidence="1" id="KW-1133">Transmembrane helix</keyword>
<gene>
    <name evidence="2" type="ORF">MetMK1DRAFT_00014360</name>
</gene>
<dbReference type="PANTHER" id="PTHR35402">
    <property type="entry name" value="INTEGRAL MEMBRANE PROTEIN-RELATED"/>
    <property type="match status" value="1"/>
</dbReference>
<name>H2C437_9CREN</name>
<organism evidence="2 3">
    <name type="scientific">Metallosphaera yellowstonensis MK1</name>
    <dbReference type="NCBI Taxonomy" id="671065"/>
    <lineage>
        <taxon>Archaea</taxon>
        <taxon>Thermoproteota</taxon>
        <taxon>Thermoprotei</taxon>
        <taxon>Sulfolobales</taxon>
        <taxon>Sulfolobaceae</taxon>
        <taxon>Metallosphaera</taxon>
    </lineage>
</organism>
<feature type="transmembrane region" description="Helical" evidence="1">
    <location>
        <begin position="356"/>
        <end position="379"/>
    </location>
</feature>
<keyword evidence="2" id="KW-0282">Flagellum</keyword>